<evidence type="ECO:0000313" key="2">
    <source>
        <dbReference type="Proteomes" id="UP001286174"/>
    </source>
</evidence>
<protein>
    <submittedName>
        <fullName evidence="1">MBL fold metallo-hydrolase</fullName>
    </submittedName>
</protein>
<reference evidence="1 2" key="1">
    <citation type="submission" date="2022-03" db="EMBL/GenBank/DDBJ databases">
        <title>Novel taxa within the pig intestine.</title>
        <authorList>
            <person name="Wylensek D."/>
            <person name="Bishof K."/>
            <person name="Afrizal A."/>
            <person name="Clavel T."/>
        </authorList>
    </citation>
    <scope>NUCLEOTIDE SEQUENCE [LARGE SCALE GENOMIC DNA]</scope>
    <source>
        <strain evidence="1 2">CLA-KB-P133</strain>
    </source>
</reference>
<sequence length="207" mass="22791">MSKISIQYLGHSCFKVSYQQDTIVLDPYADDSVPGLALPSVTAGQVHCSHQHSDHNAADLVKIVPCEKQISYEGIMVPHDDAEGAKRGMCEAIKLHAGSCTIEHLGDLGRLLTDKEQTFLQGCDVLMIPCGGYFTIDAQQARKVIEQIKPKLTILMHFRRGNTGYPVTADVDAVKAVFTEAEDREKSTITFDEDHVPEGVLILKPQQ</sequence>
<accession>A0AB35U117</accession>
<keyword evidence="2" id="KW-1185">Reference proteome</keyword>
<proteinExistence type="predicted"/>
<dbReference type="RefSeq" id="WP_108775855.1">
    <property type="nucleotide sequence ID" value="NZ_JALBUR010000007.1"/>
</dbReference>
<dbReference type="InterPro" id="IPR036866">
    <property type="entry name" value="RibonucZ/Hydroxyglut_hydro"/>
</dbReference>
<dbReference type="Gene3D" id="3.60.15.10">
    <property type="entry name" value="Ribonuclease Z/Hydroxyacylglutathione hydrolase-like"/>
    <property type="match status" value="1"/>
</dbReference>
<dbReference type="Proteomes" id="UP001286174">
    <property type="component" value="Unassembled WGS sequence"/>
</dbReference>
<dbReference type="AlphaFoldDB" id="A0AB35U117"/>
<comment type="caution">
    <text evidence="1">The sequence shown here is derived from an EMBL/GenBank/DDBJ whole genome shotgun (WGS) entry which is preliminary data.</text>
</comment>
<dbReference type="Pfam" id="PF13483">
    <property type="entry name" value="Lactamase_B_3"/>
    <property type="match status" value="1"/>
</dbReference>
<dbReference type="PANTHER" id="PTHR42967">
    <property type="entry name" value="METAL DEPENDENT HYDROLASE"/>
    <property type="match status" value="1"/>
</dbReference>
<gene>
    <name evidence="1" type="ORF">MOZ60_04400</name>
</gene>
<dbReference type="PANTHER" id="PTHR42967:SF1">
    <property type="entry name" value="MBL FOLD METALLO-HYDROLASE"/>
    <property type="match status" value="1"/>
</dbReference>
<dbReference type="EMBL" id="JALBUR010000007">
    <property type="protein sequence ID" value="MDX8419333.1"/>
    <property type="molecule type" value="Genomic_DNA"/>
</dbReference>
<evidence type="ECO:0000313" key="1">
    <source>
        <dbReference type="EMBL" id="MDX8419333.1"/>
    </source>
</evidence>
<name>A0AB35U117_9FIRM</name>
<organism evidence="1 2">
    <name type="scientific">Grylomicrobium aquisgranensis</name>
    <dbReference type="NCBI Taxonomy" id="2926318"/>
    <lineage>
        <taxon>Bacteria</taxon>
        <taxon>Bacillati</taxon>
        <taxon>Bacillota</taxon>
        <taxon>Erysipelotrichia</taxon>
        <taxon>Erysipelotrichales</taxon>
        <taxon>Erysipelotrichaceae</taxon>
        <taxon>Grylomicrobium</taxon>
    </lineage>
</organism>
<dbReference type="SUPFAM" id="SSF56281">
    <property type="entry name" value="Metallo-hydrolase/oxidoreductase"/>
    <property type="match status" value="1"/>
</dbReference>